<gene>
    <name evidence="2" type="ORF">GCM10008927_01780</name>
</gene>
<dbReference type="EMBL" id="BMZF01000001">
    <property type="protein sequence ID" value="GHA41130.1"/>
    <property type="molecule type" value="Genomic_DNA"/>
</dbReference>
<dbReference type="InterPro" id="IPR025597">
    <property type="entry name" value="DUF4345"/>
</dbReference>
<accession>A0ABQ3CSD2</accession>
<dbReference type="Proteomes" id="UP000634455">
    <property type="component" value="Unassembled WGS sequence"/>
</dbReference>
<evidence type="ECO:0000313" key="3">
    <source>
        <dbReference type="Proteomes" id="UP000634455"/>
    </source>
</evidence>
<evidence type="ECO:0008006" key="4">
    <source>
        <dbReference type="Google" id="ProtNLM"/>
    </source>
</evidence>
<name>A0ABQ3CSD2_9RHOB</name>
<reference evidence="3" key="1">
    <citation type="journal article" date="2019" name="Int. J. Syst. Evol. Microbiol.">
        <title>The Global Catalogue of Microorganisms (GCM) 10K type strain sequencing project: providing services to taxonomists for standard genome sequencing and annotation.</title>
        <authorList>
            <consortium name="The Broad Institute Genomics Platform"/>
            <consortium name="The Broad Institute Genome Sequencing Center for Infectious Disease"/>
            <person name="Wu L."/>
            <person name="Ma J."/>
        </authorList>
    </citation>
    <scope>NUCLEOTIDE SEQUENCE [LARGE SCALE GENOMIC DNA]</scope>
    <source>
        <strain evidence="3">KCTC 32465</strain>
    </source>
</reference>
<evidence type="ECO:0000256" key="1">
    <source>
        <dbReference type="SAM" id="Phobius"/>
    </source>
</evidence>
<proteinExistence type="predicted"/>
<feature type="transmembrane region" description="Helical" evidence="1">
    <location>
        <begin position="61"/>
        <end position="86"/>
    </location>
</feature>
<dbReference type="Pfam" id="PF14248">
    <property type="entry name" value="DUF4345"/>
    <property type="match status" value="1"/>
</dbReference>
<organism evidence="2 3">
    <name type="scientific">Paramylibacter ulvae</name>
    <dbReference type="NCBI Taxonomy" id="1651968"/>
    <lineage>
        <taxon>Bacteria</taxon>
        <taxon>Pseudomonadati</taxon>
        <taxon>Pseudomonadota</taxon>
        <taxon>Alphaproteobacteria</taxon>
        <taxon>Rhodobacterales</taxon>
        <taxon>Paracoccaceae</taxon>
        <taxon>Paramylibacter</taxon>
    </lineage>
</organism>
<protein>
    <recommendedName>
        <fullName evidence="4">DUF4345 domain-containing protein</fullName>
    </recommendedName>
</protein>
<keyword evidence="1" id="KW-0472">Membrane</keyword>
<feature type="transmembrane region" description="Helical" evidence="1">
    <location>
        <begin position="169"/>
        <end position="188"/>
    </location>
</feature>
<feature type="transmembrane region" description="Helical" evidence="1">
    <location>
        <begin position="115"/>
        <end position="133"/>
    </location>
</feature>
<feature type="transmembrane region" description="Helical" evidence="1">
    <location>
        <begin position="145"/>
        <end position="163"/>
    </location>
</feature>
<evidence type="ECO:0000313" key="2">
    <source>
        <dbReference type="EMBL" id="GHA41130.1"/>
    </source>
</evidence>
<comment type="caution">
    <text evidence="2">The sequence shown here is derived from an EMBL/GenBank/DDBJ whole genome shotgun (WGS) entry which is preliminary data.</text>
</comment>
<keyword evidence="1" id="KW-1133">Transmembrane helix</keyword>
<sequence length="197" mass="22030">MGLANISKINVHIRVLTINSVENKCDSGRKYHAKLLSQKNSFENAMNCATFLHMSFSLLRFTLYITGLFIVAIGASIYLFGIFPIVQFAAPLADILLGDISPLDHLNHADIDSEMRFLAIFYVAYGMIILNTASDLRRRMHRIPMLVAVVLLGALGRGISIYFNGAPHGIMLILLSLEIAVPLFILMLQQRAKHRLF</sequence>
<keyword evidence="3" id="KW-1185">Reference proteome</keyword>
<keyword evidence="1" id="KW-0812">Transmembrane</keyword>